<keyword evidence="2" id="KW-1185">Reference proteome</keyword>
<accession>A0ABR7UW06</accession>
<organism evidence="1 2">
    <name type="scientific">Maribacter aquimaris</name>
    <dbReference type="NCBI Taxonomy" id="2737171"/>
    <lineage>
        <taxon>Bacteria</taxon>
        <taxon>Pseudomonadati</taxon>
        <taxon>Bacteroidota</taxon>
        <taxon>Flavobacteriia</taxon>
        <taxon>Flavobacteriales</taxon>
        <taxon>Flavobacteriaceae</taxon>
        <taxon>Maribacter</taxon>
    </lineage>
</organism>
<reference evidence="1" key="1">
    <citation type="submission" date="2020-05" db="EMBL/GenBank/DDBJ databases">
        <title>The draft genome sequence of Maribacter sp. ANRC-HE7.</title>
        <authorList>
            <person name="Mu L."/>
        </authorList>
    </citation>
    <scope>NUCLEOTIDE SEQUENCE</scope>
    <source>
        <strain evidence="1">ANRC-HE7</strain>
    </source>
</reference>
<evidence type="ECO:0000313" key="1">
    <source>
        <dbReference type="EMBL" id="MBD0776231.1"/>
    </source>
</evidence>
<sequence length="125" mass="14215">MHKGFIVSFVLLLLLASCYQPQRDCKVFKDGKFTFTTVIGDKEVSTTFVRSGALEIDYFQGKSDSSSVRWINDCEYIVKKMHPKNKAEEKSVHMKILSTTDNSYTFEYNIVGDPNKSRGTAIKTN</sequence>
<dbReference type="Proteomes" id="UP001166021">
    <property type="component" value="Unassembled WGS sequence"/>
</dbReference>
<dbReference type="RefSeq" id="WP_188241793.1">
    <property type="nucleotide sequence ID" value="NZ_JABTCF010000001.1"/>
</dbReference>
<proteinExistence type="predicted"/>
<dbReference type="EMBL" id="JABTCF010000001">
    <property type="protein sequence ID" value="MBD0776231.1"/>
    <property type="molecule type" value="Genomic_DNA"/>
</dbReference>
<comment type="caution">
    <text evidence="1">The sequence shown here is derived from an EMBL/GenBank/DDBJ whole genome shotgun (WGS) entry which is preliminary data.</text>
</comment>
<gene>
    <name evidence="1" type="ORF">HPE56_00360</name>
</gene>
<evidence type="ECO:0000313" key="2">
    <source>
        <dbReference type="Proteomes" id="UP001166021"/>
    </source>
</evidence>
<protein>
    <submittedName>
        <fullName evidence="1">DNA topoisomerase IV</fullName>
    </submittedName>
</protein>
<dbReference type="PROSITE" id="PS51257">
    <property type="entry name" value="PROKAR_LIPOPROTEIN"/>
    <property type="match status" value="1"/>
</dbReference>
<name>A0ABR7UW06_9FLAO</name>